<gene>
    <name evidence="3" type="ORF">LSH36_79g04023</name>
</gene>
<keyword evidence="4" id="KW-1185">Reference proteome</keyword>
<proteinExistence type="predicted"/>
<feature type="region of interest" description="Disordered" evidence="1">
    <location>
        <begin position="60"/>
        <end position="113"/>
    </location>
</feature>
<evidence type="ECO:0000256" key="1">
    <source>
        <dbReference type="SAM" id="MobiDB-lite"/>
    </source>
</evidence>
<reference evidence="3" key="1">
    <citation type="journal article" date="2023" name="Mol. Biol. Evol.">
        <title>Third-Generation Sequencing Reveals the Adaptive Role of the Epigenome in Three Deep-Sea Polychaetes.</title>
        <authorList>
            <person name="Perez M."/>
            <person name="Aroh O."/>
            <person name="Sun Y."/>
            <person name="Lan Y."/>
            <person name="Juniper S.K."/>
            <person name="Young C.R."/>
            <person name="Angers B."/>
            <person name="Qian P.Y."/>
        </authorList>
    </citation>
    <scope>NUCLEOTIDE SEQUENCE</scope>
    <source>
        <strain evidence="3">P08H-3</strain>
    </source>
</reference>
<feature type="compositionally biased region" description="Low complexity" evidence="1">
    <location>
        <begin position="84"/>
        <end position="108"/>
    </location>
</feature>
<dbReference type="Proteomes" id="UP001208570">
    <property type="component" value="Unassembled WGS sequence"/>
</dbReference>
<comment type="caution">
    <text evidence="3">The sequence shown here is derived from an EMBL/GenBank/DDBJ whole genome shotgun (WGS) entry which is preliminary data.</text>
</comment>
<sequence>MGILLLESTWIMAKLWYFTFNNKEILSLQSVFKFGSQEMTGESNHTTLDSLLATSTPLEDPVTETIPEEGALELGDSPYRPMRSPSAEELPSLPPETESASTSPISEPLVKPAPVPADLDAQIQELQKELESCRKGSGDALDTAPLDKADIPVGDGDDDVIVREKAIDVEQPEILVKVSEPSPSITPPTVMETAPPKVEDTVNITPPVEKPPDTGPQAPVQQPEPRKSGKRRGAMAVTMAVLFAVATLVVLALLVLESDLQIPVLKELRQLPEVQHFKQHHYMPLKSALSWKK</sequence>
<feature type="transmembrane region" description="Helical" evidence="2">
    <location>
        <begin position="234"/>
        <end position="256"/>
    </location>
</feature>
<protein>
    <submittedName>
        <fullName evidence="3">Uncharacterized protein</fullName>
    </submittedName>
</protein>
<name>A0AAD9K1Z2_9ANNE</name>
<dbReference type="AlphaFoldDB" id="A0AAD9K1Z2"/>
<keyword evidence="2" id="KW-1133">Transmembrane helix</keyword>
<evidence type="ECO:0000313" key="3">
    <source>
        <dbReference type="EMBL" id="KAK2163443.1"/>
    </source>
</evidence>
<dbReference type="EMBL" id="JAODUP010000079">
    <property type="protein sequence ID" value="KAK2163443.1"/>
    <property type="molecule type" value="Genomic_DNA"/>
</dbReference>
<evidence type="ECO:0000256" key="2">
    <source>
        <dbReference type="SAM" id="Phobius"/>
    </source>
</evidence>
<evidence type="ECO:0000313" key="4">
    <source>
        <dbReference type="Proteomes" id="UP001208570"/>
    </source>
</evidence>
<feature type="region of interest" description="Disordered" evidence="1">
    <location>
        <begin position="130"/>
        <end position="157"/>
    </location>
</feature>
<organism evidence="3 4">
    <name type="scientific">Paralvinella palmiformis</name>
    <dbReference type="NCBI Taxonomy" id="53620"/>
    <lineage>
        <taxon>Eukaryota</taxon>
        <taxon>Metazoa</taxon>
        <taxon>Spiralia</taxon>
        <taxon>Lophotrochozoa</taxon>
        <taxon>Annelida</taxon>
        <taxon>Polychaeta</taxon>
        <taxon>Sedentaria</taxon>
        <taxon>Canalipalpata</taxon>
        <taxon>Terebellida</taxon>
        <taxon>Terebelliformia</taxon>
        <taxon>Alvinellidae</taxon>
        <taxon>Paralvinella</taxon>
    </lineage>
</organism>
<keyword evidence="2" id="KW-0472">Membrane</keyword>
<accession>A0AAD9K1Z2</accession>
<keyword evidence="2" id="KW-0812">Transmembrane</keyword>
<feature type="region of interest" description="Disordered" evidence="1">
    <location>
        <begin position="179"/>
        <end position="231"/>
    </location>
</feature>